<feature type="transmembrane region" description="Helical" evidence="6">
    <location>
        <begin position="224"/>
        <end position="245"/>
    </location>
</feature>
<dbReference type="PANTHER" id="PTHR42920:SF11">
    <property type="entry name" value="INNER MEMBRANE PROTEIN YTFF"/>
    <property type="match status" value="1"/>
</dbReference>
<evidence type="ECO:0000313" key="8">
    <source>
        <dbReference type="EMBL" id="TCP02159.1"/>
    </source>
</evidence>
<keyword evidence="5 6" id="KW-0472">Membrane</keyword>
<evidence type="ECO:0000256" key="2">
    <source>
        <dbReference type="ARBA" id="ARBA00022475"/>
    </source>
</evidence>
<evidence type="ECO:0000256" key="5">
    <source>
        <dbReference type="ARBA" id="ARBA00023136"/>
    </source>
</evidence>
<dbReference type="OrthoDB" id="4167046at2"/>
<evidence type="ECO:0000256" key="1">
    <source>
        <dbReference type="ARBA" id="ARBA00004651"/>
    </source>
</evidence>
<feature type="transmembrane region" description="Helical" evidence="6">
    <location>
        <begin position="40"/>
        <end position="58"/>
    </location>
</feature>
<comment type="caution">
    <text evidence="8">The sequence shown here is derived from an EMBL/GenBank/DDBJ whole genome shotgun (WGS) entry which is preliminary data.</text>
</comment>
<feature type="transmembrane region" description="Helical" evidence="6">
    <location>
        <begin position="70"/>
        <end position="92"/>
    </location>
</feature>
<feature type="transmembrane region" description="Helical" evidence="6">
    <location>
        <begin position="126"/>
        <end position="145"/>
    </location>
</feature>
<keyword evidence="4 6" id="KW-1133">Transmembrane helix</keyword>
<evidence type="ECO:0000256" key="6">
    <source>
        <dbReference type="SAM" id="Phobius"/>
    </source>
</evidence>
<dbReference type="RefSeq" id="WP_132647617.1">
    <property type="nucleotide sequence ID" value="NZ_CP181386.1"/>
</dbReference>
<accession>A0A4R2M4N8</accession>
<feature type="transmembrane region" description="Helical" evidence="6">
    <location>
        <begin position="98"/>
        <end position="119"/>
    </location>
</feature>
<dbReference type="Gene3D" id="1.10.3730.20">
    <property type="match status" value="1"/>
</dbReference>
<keyword evidence="2" id="KW-1003">Cell membrane</keyword>
<dbReference type="InterPro" id="IPR037185">
    <property type="entry name" value="EmrE-like"/>
</dbReference>
<feature type="domain" description="EamA" evidence="7">
    <location>
        <begin position="157"/>
        <end position="301"/>
    </location>
</feature>
<proteinExistence type="predicted"/>
<dbReference type="AlphaFoldDB" id="A0A4R2M4N8"/>
<dbReference type="GO" id="GO:0005886">
    <property type="term" value="C:plasma membrane"/>
    <property type="evidence" value="ECO:0007669"/>
    <property type="project" value="UniProtKB-SubCell"/>
</dbReference>
<protein>
    <submittedName>
        <fullName evidence="8">Threonine/homoserine efflux transporter RhtA</fullName>
    </submittedName>
</protein>
<dbReference type="SUPFAM" id="SSF103481">
    <property type="entry name" value="Multidrug resistance efflux transporter EmrE"/>
    <property type="match status" value="2"/>
</dbReference>
<dbReference type="InterPro" id="IPR000620">
    <property type="entry name" value="EamA_dom"/>
</dbReference>
<keyword evidence="3 6" id="KW-0812">Transmembrane</keyword>
<dbReference type="EMBL" id="SLXD01000007">
    <property type="protein sequence ID" value="TCP02159.1"/>
    <property type="molecule type" value="Genomic_DNA"/>
</dbReference>
<dbReference type="PANTHER" id="PTHR42920">
    <property type="entry name" value="OS03G0707200 PROTEIN-RELATED"/>
    <property type="match status" value="1"/>
</dbReference>
<organism evidence="8 9">
    <name type="scientific">Rubrivivax gelatinosus</name>
    <name type="common">Rhodocyclus gelatinosus</name>
    <name type="synonym">Rhodopseudomonas gelatinosa</name>
    <dbReference type="NCBI Taxonomy" id="28068"/>
    <lineage>
        <taxon>Bacteria</taxon>
        <taxon>Pseudomonadati</taxon>
        <taxon>Pseudomonadota</taxon>
        <taxon>Betaproteobacteria</taxon>
        <taxon>Burkholderiales</taxon>
        <taxon>Sphaerotilaceae</taxon>
        <taxon>Rubrivivax</taxon>
    </lineage>
</organism>
<sequence length="304" mass="32608">MTLTPRIAALMTVPPMLWAGNAMLGRLLAPAMPPLLLNCLRWWLALAILLPLGWRAIGTPERRAEIRARWRPLAGLGLLGVGAYNALQYLALHTSTPINVTLIASSIPLWMMLVGALFYRERPRAGQLAGAALSLAGVMVVLLRGDLSSLGAIRLVAGDLWILVAALAWAGYSWQLARPAASMRGEQRPDWNWAEFLLVQVIFGVGWATLSAVGEAIWMPQPVLWSPTVLVALVFIAVGPSVLAFRLWGRGVAAVGPAIAGFFANLTPLFTALLSAALLGEPPHLYHALAFALIVGGIVASNRR</sequence>
<feature type="transmembrane region" description="Helical" evidence="6">
    <location>
        <begin position="252"/>
        <end position="279"/>
    </location>
</feature>
<evidence type="ECO:0000313" key="9">
    <source>
        <dbReference type="Proteomes" id="UP000295106"/>
    </source>
</evidence>
<dbReference type="Pfam" id="PF00892">
    <property type="entry name" value="EamA"/>
    <property type="match status" value="2"/>
</dbReference>
<feature type="transmembrane region" description="Helical" evidence="6">
    <location>
        <begin position="7"/>
        <end position="28"/>
    </location>
</feature>
<dbReference type="Proteomes" id="UP000295106">
    <property type="component" value="Unassembled WGS sequence"/>
</dbReference>
<dbReference type="GeneID" id="99686227"/>
<feature type="transmembrane region" description="Helical" evidence="6">
    <location>
        <begin position="151"/>
        <end position="172"/>
    </location>
</feature>
<feature type="transmembrane region" description="Helical" evidence="6">
    <location>
        <begin position="285"/>
        <end position="302"/>
    </location>
</feature>
<dbReference type="InterPro" id="IPR051258">
    <property type="entry name" value="Diverse_Substrate_Transporter"/>
</dbReference>
<evidence type="ECO:0000259" key="7">
    <source>
        <dbReference type="Pfam" id="PF00892"/>
    </source>
</evidence>
<feature type="domain" description="EamA" evidence="7">
    <location>
        <begin position="10"/>
        <end position="142"/>
    </location>
</feature>
<evidence type="ECO:0000256" key="4">
    <source>
        <dbReference type="ARBA" id="ARBA00022989"/>
    </source>
</evidence>
<comment type="subcellular location">
    <subcellularLocation>
        <location evidence="1">Cell membrane</location>
        <topology evidence="1">Multi-pass membrane protein</topology>
    </subcellularLocation>
</comment>
<reference evidence="8 9" key="1">
    <citation type="submission" date="2019-03" db="EMBL/GenBank/DDBJ databases">
        <title>Genomic Encyclopedia of Type Strains, Phase IV (KMG-IV): sequencing the most valuable type-strain genomes for metagenomic binning, comparative biology and taxonomic classification.</title>
        <authorList>
            <person name="Goeker M."/>
        </authorList>
    </citation>
    <scope>NUCLEOTIDE SEQUENCE [LARGE SCALE GENOMIC DNA]</scope>
    <source>
        <strain evidence="8 9">DSM 1709</strain>
    </source>
</reference>
<feature type="transmembrane region" description="Helical" evidence="6">
    <location>
        <begin position="193"/>
        <end position="218"/>
    </location>
</feature>
<name>A0A4R2M4N8_RUBGE</name>
<evidence type="ECO:0000256" key="3">
    <source>
        <dbReference type="ARBA" id="ARBA00022692"/>
    </source>
</evidence>
<gene>
    <name evidence="8" type="ORF">EV684_107165</name>
</gene>